<feature type="region of interest" description="Disordered" evidence="1">
    <location>
        <begin position="34"/>
        <end position="55"/>
    </location>
</feature>
<name>A0AAE7SDV1_9CAUD</name>
<organism evidence="2 3">
    <name type="scientific">Gordonia phage Cafasso</name>
    <dbReference type="NCBI Taxonomy" id="2851095"/>
    <lineage>
        <taxon>Viruses</taxon>
        <taxon>Duplodnaviria</taxon>
        <taxon>Heunggongvirae</taxon>
        <taxon>Uroviricota</taxon>
        <taxon>Caudoviricetes</taxon>
        <taxon>Kruegerviridae</taxon>
        <taxon>Cafassovirus</taxon>
        <taxon>Cafassovirus cafasso</taxon>
    </lineage>
</organism>
<reference evidence="2 3" key="1">
    <citation type="submission" date="2021-05" db="EMBL/GenBank/DDBJ databases">
        <authorList>
            <person name="Bhalla S."/>
            <person name="Clase K."/>
            <person name="Cornely K."/>
            <person name="Forsyth M.H."/>
            <person name="Gosselin S."/>
            <person name="Jensen A."/>
            <person name="Nieto F."/>
            <person name="Tarbox B."/>
            <person name="Butela K.A."/>
            <person name="Garlena R.A."/>
            <person name="Russell D.A."/>
            <person name="Jacobs-Sera D."/>
            <person name="Hatfull G.F."/>
        </authorList>
    </citation>
    <scope>NUCLEOTIDE SEQUENCE [LARGE SCALE GENOMIC DNA]</scope>
</reference>
<proteinExistence type="predicted"/>
<dbReference type="EMBL" id="MZ322021">
    <property type="protein sequence ID" value="QXN74308.1"/>
    <property type="molecule type" value="Genomic_DNA"/>
</dbReference>
<dbReference type="Proteomes" id="UP000827554">
    <property type="component" value="Segment"/>
</dbReference>
<protein>
    <submittedName>
        <fullName evidence="2">Uncharacterized protein</fullName>
    </submittedName>
</protein>
<sequence>MSAPVTRRPQHMFLSPIPFFCDLCGEYAPARTKFSRGPDGRWQHRHCPTTTRSTP</sequence>
<keyword evidence="3" id="KW-1185">Reference proteome</keyword>
<accession>A0AAE7SDV1</accession>
<evidence type="ECO:0000313" key="3">
    <source>
        <dbReference type="Proteomes" id="UP000827554"/>
    </source>
</evidence>
<evidence type="ECO:0000313" key="2">
    <source>
        <dbReference type="EMBL" id="QXN74308.1"/>
    </source>
</evidence>
<gene>
    <name evidence="2" type="primary">93</name>
    <name evidence="2" type="ORF">SEA_CAFASSO_93</name>
</gene>
<evidence type="ECO:0000256" key="1">
    <source>
        <dbReference type="SAM" id="MobiDB-lite"/>
    </source>
</evidence>